<evidence type="ECO:0000313" key="1">
    <source>
        <dbReference type="EMBL" id="TGG75735.1"/>
    </source>
</evidence>
<accession>A0A8H1L1Z9</accession>
<dbReference type="EMBL" id="RCIY01000114">
    <property type="protein sequence ID" value="TGG75735.1"/>
    <property type="molecule type" value="Genomic_DNA"/>
</dbReference>
<name>A0A8H1L1Z9_9ACTN</name>
<protein>
    <submittedName>
        <fullName evidence="1">Uncharacterized protein</fullName>
    </submittedName>
</protein>
<comment type="caution">
    <text evidence="1">The sequence shown here is derived from an EMBL/GenBank/DDBJ whole genome shotgun (WGS) entry which is preliminary data.</text>
</comment>
<evidence type="ECO:0000313" key="2">
    <source>
        <dbReference type="Proteomes" id="UP000298111"/>
    </source>
</evidence>
<sequence length="60" mass="6634">MKQCPQCGGGAVNDPEHAGVVRCLSCWHVWSLPRETSCPGRLPRLMPALRVLSGHRRLGR</sequence>
<organism evidence="1 2">
    <name type="scientific">Streptomyces albus</name>
    <dbReference type="NCBI Taxonomy" id="1888"/>
    <lineage>
        <taxon>Bacteria</taxon>
        <taxon>Bacillati</taxon>
        <taxon>Actinomycetota</taxon>
        <taxon>Actinomycetes</taxon>
        <taxon>Kitasatosporales</taxon>
        <taxon>Streptomycetaceae</taxon>
        <taxon>Streptomyces</taxon>
    </lineage>
</organism>
<dbReference type="AlphaFoldDB" id="A0A8H1L1Z9"/>
<dbReference type="Proteomes" id="UP000298111">
    <property type="component" value="Unassembled WGS sequence"/>
</dbReference>
<gene>
    <name evidence="1" type="ORF">D8771_32600</name>
</gene>
<reference evidence="1 2" key="1">
    <citation type="submission" date="2018-10" db="EMBL/GenBank/DDBJ databases">
        <title>Isolation of pseudouridimycin from Streptomyces albus DSM 40763.</title>
        <authorList>
            <person name="Rosenqvist P."/>
            <person name="Metsae-Ketelae M."/>
            <person name="Virta P."/>
        </authorList>
    </citation>
    <scope>NUCLEOTIDE SEQUENCE [LARGE SCALE GENOMIC DNA]</scope>
    <source>
        <strain evidence="1 2">DSM 40763</strain>
    </source>
</reference>
<proteinExistence type="predicted"/>